<organism evidence="1 2">
    <name type="scientific">Diphasiastrum complanatum</name>
    <name type="common">Issler's clubmoss</name>
    <name type="synonym">Lycopodium complanatum</name>
    <dbReference type="NCBI Taxonomy" id="34168"/>
    <lineage>
        <taxon>Eukaryota</taxon>
        <taxon>Viridiplantae</taxon>
        <taxon>Streptophyta</taxon>
        <taxon>Embryophyta</taxon>
        <taxon>Tracheophyta</taxon>
        <taxon>Lycopodiopsida</taxon>
        <taxon>Lycopodiales</taxon>
        <taxon>Lycopodiaceae</taxon>
        <taxon>Lycopodioideae</taxon>
        <taxon>Diphasiastrum</taxon>
    </lineage>
</organism>
<name>A0ACC2B5K7_DIPCM</name>
<keyword evidence="2" id="KW-1185">Reference proteome</keyword>
<accession>A0ACC2B5K7</accession>
<reference evidence="2" key="1">
    <citation type="journal article" date="2024" name="Proc. Natl. Acad. Sci. U.S.A.">
        <title>Extraordinary preservation of gene collinearity over three hundred million years revealed in homosporous lycophytes.</title>
        <authorList>
            <person name="Li C."/>
            <person name="Wickell D."/>
            <person name="Kuo L.Y."/>
            <person name="Chen X."/>
            <person name="Nie B."/>
            <person name="Liao X."/>
            <person name="Peng D."/>
            <person name="Ji J."/>
            <person name="Jenkins J."/>
            <person name="Williams M."/>
            <person name="Shu S."/>
            <person name="Plott C."/>
            <person name="Barry K."/>
            <person name="Rajasekar S."/>
            <person name="Grimwood J."/>
            <person name="Han X."/>
            <person name="Sun S."/>
            <person name="Hou Z."/>
            <person name="He W."/>
            <person name="Dai G."/>
            <person name="Sun C."/>
            <person name="Schmutz J."/>
            <person name="Leebens-Mack J.H."/>
            <person name="Li F.W."/>
            <person name="Wang L."/>
        </authorList>
    </citation>
    <scope>NUCLEOTIDE SEQUENCE [LARGE SCALE GENOMIC DNA]</scope>
    <source>
        <strain evidence="2">cv. PW_Plant_1</strain>
    </source>
</reference>
<protein>
    <submittedName>
        <fullName evidence="1">Uncharacterized protein</fullName>
    </submittedName>
</protein>
<proteinExistence type="predicted"/>
<comment type="caution">
    <text evidence="1">The sequence shown here is derived from an EMBL/GenBank/DDBJ whole genome shotgun (WGS) entry which is preliminary data.</text>
</comment>
<dbReference type="EMBL" id="CM055108">
    <property type="protein sequence ID" value="KAJ7525042.1"/>
    <property type="molecule type" value="Genomic_DNA"/>
</dbReference>
<sequence length="132" mass="15187">MDKEDKGIRSLMKKLSSLTDAFQLAERSDCYLLYSTMYIITDCYLLSFLLLCREAEVRWPVIFYYSSDGTMMDGAITALSSPCFEAFLSLSLALSLSRARARDGRPLWRSFQKPVWVARLLGFGFFILVNFF</sequence>
<dbReference type="Proteomes" id="UP001162992">
    <property type="component" value="Chromosome 17"/>
</dbReference>
<gene>
    <name evidence="1" type="ORF">O6H91_17G033600</name>
</gene>
<evidence type="ECO:0000313" key="1">
    <source>
        <dbReference type="EMBL" id="KAJ7525042.1"/>
    </source>
</evidence>
<evidence type="ECO:0000313" key="2">
    <source>
        <dbReference type="Proteomes" id="UP001162992"/>
    </source>
</evidence>